<evidence type="ECO:0000313" key="3">
    <source>
        <dbReference type="Proteomes" id="UP001595379"/>
    </source>
</evidence>
<dbReference type="Proteomes" id="UP001595379">
    <property type="component" value="Unassembled WGS sequence"/>
</dbReference>
<proteinExistence type="predicted"/>
<dbReference type="Pfam" id="PF05565">
    <property type="entry name" value="Sipho_Gp157"/>
    <property type="match status" value="1"/>
</dbReference>
<name>A0ABV6ZVF7_9PROT</name>
<gene>
    <name evidence="2" type="ORF">ACFOOR_04870</name>
</gene>
<dbReference type="EMBL" id="JBHRSV010000003">
    <property type="protein sequence ID" value="MFC2925431.1"/>
    <property type="molecule type" value="Genomic_DNA"/>
</dbReference>
<keyword evidence="3" id="KW-1185">Reference proteome</keyword>
<organism evidence="2 3">
    <name type="scientific">Hyphobacterium vulgare</name>
    <dbReference type="NCBI Taxonomy" id="1736751"/>
    <lineage>
        <taxon>Bacteria</taxon>
        <taxon>Pseudomonadati</taxon>
        <taxon>Pseudomonadota</taxon>
        <taxon>Alphaproteobacteria</taxon>
        <taxon>Maricaulales</taxon>
        <taxon>Maricaulaceae</taxon>
        <taxon>Hyphobacterium</taxon>
    </lineage>
</organism>
<protein>
    <submittedName>
        <fullName evidence="2">Siphovirus Gp157 family protein</fullName>
    </submittedName>
</protein>
<evidence type="ECO:0000313" key="2">
    <source>
        <dbReference type="EMBL" id="MFC2925431.1"/>
    </source>
</evidence>
<dbReference type="RefSeq" id="WP_343164789.1">
    <property type="nucleotide sequence ID" value="NZ_JBHRSV010000003.1"/>
</dbReference>
<reference evidence="3" key="1">
    <citation type="journal article" date="2019" name="Int. J. Syst. Evol. Microbiol.">
        <title>The Global Catalogue of Microorganisms (GCM) 10K type strain sequencing project: providing services to taxonomists for standard genome sequencing and annotation.</title>
        <authorList>
            <consortium name="The Broad Institute Genomics Platform"/>
            <consortium name="The Broad Institute Genome Sequencing Center for Infectious Disease"/>
            <person name="Wu L."/>
            <person name="Ma J."/>
        </authorList>
    </citation>
    <scope>NUCLEOTIDE SEQUENCE [LARGE SCALE GENOMIC DNA]</scope>
    <source>
        <strain evidence="3">KCTC 52487</strain>
    </source>
</reference>
<comment type="caution">
    <text evidence="2">The sequence shown here is derived from an EMBL/GenBank/DDBJ whole genome shotgun (WGS) entry which is preliminary data.</text>
</comment>
<accession>A0ABV6ZVF7</accession>
<sequence length="166" mass="18514">MFDIATETARHNWVKQRLIGEHPDLDEETLADTLEGLTDLNEVILAALRSALDDEAHSEALKSRIDDLRARLERLTERAKTKRRICAEAMETCAISKILGADLTVSLRARSKRVEILDEARLPETYWKVPAPVIDRRSLGDALKSGITIDGATLVEGEATLSVRVR</sequence>
<keyword evidence="1" id="KW-0175">Coiled coil</keyword>
<dbReference type="InterPro" id="IPR008840">
    <property type="entry name" value="Sipho_Gp157"/>
</dbReference>
<evidence type="ECO:0000256" key="1">
    <source>
        <dbReference type="SAM" id="Coils"/>
    </source>
</evidence>
<feature type="coiled-coil region" evidence="1">
    <location>
        <begin position="58"/>
        <end position="92"/>
    </location>
</feature>